<evidence type="ECO:0000313" key="3">
    <source>
        <dbReference type="Proteomes" id="UP001141434"/>
    </source>
</evidence>
<dbReference type="PANTHER" id="PTHR47843">
    <property type="entry name" value="BTB DOMAIN-CONTAINING PROTEIN-RELATED"/>
    <property type="match status" value="1"/>
</dbReference>
<dbReference type="SUPFAM" id="SSF54695">
    <property type="entry name" value="POZ domain"/>
    <property type="match status" value="1"/>
</dbReference>
<protein>
    <recommendedName>
        <fullName evidence="1">BTB domain-containing protein</fullName>
    </recommendedName>
</protein>
<reference evidence="2" key="2">
    <citation type="journal article" date="2023" name="IMA Fungus">
        <title>Comparative genomic study of the Penicillium genus elucidates a diverse pangenome and 15 lateral gene transfer events.</title>
        <authorList>
            <person name="Petersen C."/>
            <person name="Sorensen T."/>
            <person name="Nielsen M.R."/>
            <person name="Sondergaard T.E."/>
            <person name="Sorensen J.L."/>
            <person name="Fitzpatrick D.A."/>
            <person name="Frisvad J.C."/>
            <person name="Nielsen K.L."/>
        </authorList>
    </citation>
    <scope>NUCLEOTIDE SEQUENCE</scope>
    <source>
        <strain evidence="2">IBT 34128</strain>
    </source>
</reference>
<proteinExistence type="predicted"/>
<feature type="non-terminal residue" evidence="2">
    <location>
        <position position="1"/>
    </location>
</feature>
<dbReference type="Gene3D" id="3.30.710.10">
    <property type="entry name" value="Potassium Channel Kv1.1, Chain A"/>
    <property type="match status" value="1"/>
</dbReference>
<dbReference type="CDD" id="cd18186">
    <property type="entry name" value="BTB_POZ_ZBTB_KLHL-like"/>
    <property type="match status" value="1"/>
</dbReference>
<dbReference type="AlphaFoldDB" id="A0A9W9F266"/>
<dbReference type="RefSeq" id="XP_056510323.1">
    <property type="nucleotide sequence ID" value="XM_056657523.1"/>
</dbReference>
<reference evidence="2" key="1">
    <citation type="submission" date="2022-11" db="EMBL/GenBank/DDBJ databases">
        <authorList>
            <person name="Petersen C."/>
        </authorList>
    </citation>
    <scope>NUCLEOTIDE SEQUENCE</scope>
    <source>
        <strain evidence="2">IBT 34128</strain>
    </source>
</reference>
<dbReference type="PANTHER" id="PTHR47843:SF5">
    <property type="entry name" value="BTB_POZ DOMAIN PROTEIN"/>
    <property type="match status" value="1"/>
</dbReference>
<dbReference type="InterPro" id="IPR011333">
    <property type="entry name" value="SKP1/BTB/POZ_sf"/>
</dbReference>
<dbReference type="Pfam" id="PF00651">
    <property type="entry name" value="BTB"/>
    <property type="match status" value="1"/>
</dbReference>
<dbReference type="PROSITE" id="PS50097">
    <property type="entry name" value="BTB"/>
    <property type="match status" value="1"/>
</dbReference>
<accession>A0A9W9F266</accession>
<dbReference type="GeneID" id="81396692"/>
<feature type="domain" description="BTB" evidence="1">
    <location>
        <begin position="54"/>
        <end position="120"/>
    </location>
</feature>
<comment type="caution">
    <text evidence="2">The sequence shown here is derived from an EMBL/GenBank/DDBJ whole genome shotgun (WGS) entry which is preliminary data.</text>
</comment>
<sequence>HKNIFEKALFNTNLGYELLEALARYLAHFKTYTSTHQKKSLRQNDRIHLDSKYSDLTIVCEDQVYTVHKCIVCSRSGFFAKACDWGVQVQNFKCFTLQEDPSLVQQVVEYLYTLDYRVDPKDESAGGPSMFKEKEKVIENPMPKSSKGNVFIQDEKVQQNKSTANQPGKQPETETSEGWHLLFFPITMYSLADRMLIEGLKTPPKSKFEGELHQKLDLDFFPDMIRDIIRLLLKPIEACKIWQ</sequence>
<dbReference type="OrthoDB" id="6359816at2759"/>
<evidence type="ECO:0000259" key="1">
    <source>
        <dbReference type="PROSITE" id="PS50097"/>
    </source>
</evidence>
<organism evidence="2 3">
    <name type="scientific">Penicillium alfredii</name>
    <dbReference type="NCBI Taxonomy" id="1506179"/>
    <lineage>
        <taxon>Eukaryota</taxon>
        <taxon>Fungi</taxon>
        <taxon>Dikarya</taxon>
        <taxon>Ascomycota</taxon>
        <taxon>Pezizomycotina</taxon>
        <taxon>Eurotiomycetes</taxon>
        <taxon>Eurotiomycetidae</taxon>
        <taxon>Eurotiales</taxon>
        <taxon>Aspergillaceae</taxon>
        <taxon>Penicillium</taxon>
    </lineage>
</organism>
<keyword evidence="3" id="KW-1185">Reference proteome</keyword>
<gene>
    <name evidence="2" type="ORF">NUU61_006996</name>
</gene>
<dbReference type="Proteomes" id="UP001141434">
    <property type="component" value="Unassembled WGS sequence"/>
</dbReference>
<dbReference type="InterPro" id="IPR000210">
    <property type="entry name" value="BTB/POZ_dom"/>
</dbReference>
<name>A0A9W9F266_9EURO</name>
<dbReference type="EMBL" id="JAPMSZ010000009">
    <property type="protein sequence ID" value="KAJ5092126.1"/>
    <property type="molecule type" value="Genomic_DNA"/>
</dbReference>
<evidence type="ECO:0000313" key="2">
    <source>
        <dbReference type="EMBL" id="KAJ5092126.1"/>
    </source>
</evidence>